<organism evidence="3 4">
    <name type="scientific">Dinghuibacter silviterrae</name>
    <dbReference type="NCBI Taxonomy" id="1539049"/>
    <lineage>
        <taxon>Bacteria</taxon>
        <taxon>Pseudomonadati</taxon>
        <taxon>Bacteroidota</taxon>
        <taxon>Chitinophagia</taxon>
        <taxon>Chitinophagales</taxon>
        <taxon>Chitinophagaceae</taxon>
        <taxon>Dinghuibacter</taxon>
    </lineage>
</organism>
<evidence type="ECO:0000256" key="1">
    <source>
        <dbReference type="SAM" id="SignalP"/>
    </source>
</evidence>
<dbReference type="EMBL" id="SODV01000001">
    <property type="protein sequence ID" value="TDX02388.1"/>
    <property type="molecule type" value="Genomic_DNA"/>
</dbReference>
<dbReference type="CDD" id="cd09604">
    <property type="entry name" value="M1_APN_like"/>
    <property type="match status" value="1"/>
</dbReference>
<dbReference type="Pfam" id="PF01433">
    <property type="entry name" value="Peptidase_M1"/>
    <property type="match status" value="1"/>
</dbReference>
<feature type="domain" description="Peptidase M1 membrane alanine aminopeptidase" evidence="2">
    <location>
        <begin position="360"/>
        <end position="550"/>
    </location>
</feature>
<accession>A0A4R8DWS7</accession>
<sequence>MKKLQRFVMGGLLLAAVPGSASWAQTTSGYDQHQVFSPYFFQTNGNEYRSASGAPGPKYWQNRADYLIRATLNEQDTTVSGEVSVFYTNNSPDKLDFLWMQLDQNLFRPDSRGAATTPVSGDRFDVKGFAKGGYHIESVEVTYEGKTYHVDPVITDARMQVRLQTPVKADGDKITVRVKYSFAIPVYGADRMGRLDTKNGIVYELAQWYPRMCVYDDIESWNTLPYMGLGEFYCEYGNFDYYLTAPAGMTVVASGDLQNPAEVLTPKEISRLAEARRSDATVMIVTPDEVGQPSGQSTAKKTWHFKMDNTRDVSWAASRAFIWDAAKVNLPSGRPTIAMSAYPVEAAGKDRYGRSTEYLKRSIELYSAKYFEYPWNSAVSVAGVALGMEYPGIIFCQSNLTNGDLWGDVTHEIGHNWFPMIVGSNERRFMWMDEGFNTFINEYSTHEFNHGEYENPQRKPEMFYRMFIRDKDPLMTAPEGMSLNGYGAYYFKTAAGLNILRSYVLDTNRFDYAFNLYVKRWAFKHPQPDDFFRTMNSATGENLNWFWKEWFFTNDKLDQAVTSVKYVSGDSTKGALITLDNLGGMALPVILKVTEAGQDPRIIKLPVDIWQRGGTWTFKYPSTGAITSVELDPDHILPDANRQNNVWKAQ</sequence>
<protein>
    <recommendedName>
        <fullName evidence="2">Peptidase M1 membrane alanine aminopeptidase domain-containing protein</fullName>
    </recommendedName>
</protein>
<evidence type="ECO:0000313" key="3">
    <source>
        <dbReference type="EMBL" id="TDX02388.1"/>
    </source>
</evidence>
<dbReference type="SUPFAM" id="SSF55486">
    <property type="entry name" value="Metalloproteases ('zincins'), catalytic domain"/>
    <property type="match status" value="1"/>
</dbReference>
<dbReference type="GO" id="GO:0008270">
    <property type="term" value="F:zinc ion binding"/>
    <property type="evidence" value="ECO:0007669"/>
    <property type="project" value="InterPro"/>
</dbReference>
<evidence type="ECO:0000259" key="2">
    <source>
        <dbReference type="Pfam" id="PF01433"/>
    </source>
</evidence>
<name>A0A4R8DWS7_9BACT</name>
<keyword evidence="1" id="KW-0732">Signal</keyword>
<dbReference type="GO" id="GO:0008237">
    <property type="term" value="F:metallopeptidase activity"/>
    <property type="evidence" value="ECO:0007669"/>
    <property type="project" value="InterPro"/>
</dbReference>
<proteinExistence type="predicted"/>
<feature type="signal peptide" evidence="1">
    <location>
        <begin position="1"/>
        <end position="23"/>
    </location>
</feature>
<dbReference type="AlphaFoldDB" id="A0A4R8DWS7"/>
<reference evidence="3 4" key="1">
    <citation type="submission" date="2019-03" db="EMBL/GenBank/DDBJ databases">
        <title>Genomic Encyclopedia of Type Strains, Phase IV (KMG-IV): sequencing the most valuable type-strain genomes for metagenomic binning, comparative biology and taxonomic classification.</title>
        <authorList>
            <person name="Goeker M."/>
        </authorList>
    </citation>
    <scope>NUCLEOTIDE SEQUENCE [LARGE SCALE GENOMIC DNA]</scope>
    <source>
        <strain evidence="3 4">DSM 100059</strain>
    </source>
</reference>
<dbReference type="Proteomes" id="UP000294498">
    <property type="component" value="Unassembled WGS sequence"/>
</dbReference>
<dbReference type="InterPro" id="IPR027268">
    <property type="entry name" value="Peptidase_M4/M1_CTD_sf"/>
</dbReference>
<dbReference type="Gene3D" id="1.10.390.10">
    <property type="entry name" value="Neutral Protease Domain 2"/>
    <property type="match status" value="1"/>
</dbReference>
<evidence type="ECO:0000313" key="4">
    <source>
        <dbReference type="Proteomes" id="UP000294498"/>
    </source>
</evidence>
<feature type="chain" id="PRO_5020684189" description="Peptidase M1 membrane alanine aminopeptidase domain-containing protein" evidence="1">
    <location>
        <begin position="24"/>
        <end position="650"/>
    </location>
</feature>
<gene>
    <name evidence="3" type="ORF">EDB95_3446</name>
</gene>
<dbReference type="InterPro" id="IPR014782">
    <property type="entry name" value="Peptidase_M1_dom"/>
</dbReference>
<comment type="caution">
    <text evidence="3">The sequence shown here is derived from an EMBL/GenBank/DDBJ whole genome shotgun (WGS) entry which is preliminary data.</text>
</comment>
<keyword evidence="4" id="KW-1185">Reference proteome</keyword>
<dbReference type="RefSeq" id="WP_162852642.1">
    <property type="nucleotide sequence ID" value="NZ_SODV01000001.1"/>
</dbReference>